<sequence>MLLCTGLVAYVEAGAITHLDSTPRRRRTRLGSCADVTFLVHCHCLVSARLDRLDRRVVSIALYEVLFTSICAVSSTTCATINPRKRRGRVSATLAPGLAVSALLHAHVHVPVFLSSATLPLSAFKRDGLSRITGDKRMLCAVRCLQHSQVIHHLSCSTALVAFLAFLLHLSIHDR</sequence>
<gene>
    <name evidence="1" type="ORF">FA95DRAFT_1297626</name>
</gene>
<keyword evidence="2" id="KW-1185">Reference proteome</keyword>
<reference evidence="1" key="1">
    <citation type="submission" date="2021-02" db="EMBL/GenBank/DDBJ databases">
        <authorList>
            <consortium name="DOE Joint Genome Institute"/>
            <person name="Ahrendt S."/>
            <person name="Looney B.P."/>
            <person name="Miyauchi S."/>
            <person name="Morin E."/>
            <person name="Drula E."/>
            <person name="Courty P.E."/>
            <person name="Chicoki N."/>
            <person name="Fauchery L."/>
            <person name="Kohler A."/>
            <person name="Kuo A."/>
            <person name="Labutti K."/>
            <person name="Pangilinan J."/>
            <person name="Lipzen A."/>
            <person name="Riley R."/>
            <person name="Andreopoulos W."/>
            <person name="He G."/>
            <person name="Johnson J."/>
            <person name="Barry K.W."/>
            <person name="Grigoriev I.V."/>
            <person name="Nagy L."/>
            <person name="Hibbett D."/>
            <person name="Henrissat B."/>
            <person name="Matheny P.B."/>
            <person name="Labbe J."/>
            <person name="Martin F."/>
        </authorList>
    </citation>
    <scope>NUCLEOTIDE SEQUENCE</scope>
    <source>
        <strain evidence="1">FP105234-sp</strain>
    </source>
</reference>
<proteinExistence type="predicted"/>
<reference evidence="1" key="2">
    <citation type="journal article" date="2022" name="New Phytol.">
        <title>Evolutionary transition to the ectomycorrhizal habit in the genomes of a hyperdiverse lineage of mushroom-forming fungi.</title>
        <authorList>
            <person name="Looney B."/>
            <person name="Miyauchi S."/>
            <person name="Morin E."/>
            <person name="Drula E."/>
            <person name="Courty P.E."/>
            <person name="Kohler A."/>
            <person name="Kuo A."/>
            <person name="LaButti K."/>
            <person name="Pangilinan J."/>
            <person name="Lipzen A."/>
            <person name="Riley R."/>
            <person name="Andreopoulos W."/>
            <person name="He G."/>
            <person name="Johnson J."/>
            <person name="Nolan M."/>
            <person name="Tritt A."/>
            <person name="Barry K.W."/>
            <person name="Grigoriev I.V."/>
            <person name="Nagy L.G."/>
            <person name="Hibbett D."/>
            <person name="Henrissat B."/>
            <person name="Matheny P.B."/>
            <person name="Labbe J."/>
            <person name="Martin F.M."/>
        </authorList>
    </citation>
    <scope>NUCLEOTIDE SEQUENCE</scope>
    <source>
        <strain evidence="1">FP105234-sp</strain>
    </source>
</reference>
<evidence type="ECO:0000313" key="1">
    <source>
        <dbReference type="EMBL" id="KAI0038086.1"/>
    </source>
</evidence>
<name>A0ACB8R3G0_9AGAM</name>
<accession>A0ACB8R3G0</accession>
<comment type="caution">
    <text evidence="1">The sequence shown here is derived from an EMBL/GenBank/DDBJ whole genome shotgun (WGS) entry which is preliminary data.</text>
</comment>
<organism evidence="1 2">
    <name type="scientific">Auriscalpium vulgare</name>
    <dbReference type="NCBI Taxonomy" id="40419"/>
    <lineage>
        <taxon>Eukaryota</taxon>
        <taxon>Fungi</taxon>
        <taxon>Dikarya</taxon>
        <taxon>Basidiomycota</taxon>
        <taxon>Agaricomycotina</taxon>
        <taxon>Agaricomycetes</taxon>
        <taxon>Russulales</taxon>
        <taxon>Auriscalpiaceae</taxon>
        <taxon>Auriscalpium</taxon>
    </lineage>
</organism>
<protein>
    <submittedName>
        <fullName evidence="1">Uncharacterized protein</fullName>
    </submittedName>
</protein>
<evidence type="ECO:0000313" key="2">
    <source>
        <dbReference type="Proteomes" id="UP000814033"/>
    </source>
</evidence>
<dbReference type="Proteomes" id="UP000814033">
    <property type="component" value="Unassembled WGS sequence"/>
</dbReference>
<dbReference type="EMBL" id="MU276598">
    <property type="protein sequence ID" value="KAI0038086.1"/>
    <property type="molecule type" value="Genomic_DNA"/>
</dbReference>